<keyword evidence="2" id="KW-1185">Reference proteome</keyword>
<accession>A0A3S5C5G8</accession>
<dbReference type="AlphaFoldDB" id="A0A3S5C5G8"/>
<sequence length="137" mass="15136">MREGPIYGLTTLETGTPCLKKKGFEELTEYSVCSRDLIHVSHAHIISNDDTDTQFMLSVLHASKQSPDGRPDISSVTTPISVVATATRESIKRVEVDERGRVVFGRFGGIRACQTEGGMPESWVQFDLTIKCSNLTF</sequence>
<dbReference type="Proteomes" id="UP000784294">
    <property type="component" value="Unassembled WGS sequence"/>
</dbReference>
<dbReference type="EMBL" id="CAAALY010252904">
    <property type="protein sequence ID" value="VEL36682.1"/>
    <property type="molecule type" value="Genomic_DNA"/>
</dbReference>
<name>A0A3S5C5G8_9PLAT</name>
<evidence type="ECO:0000313" key="1">
    <source>
        <dbReference type="EMBL" id="VEL36682.1"/>
    </source>
</evidence>
<protein>
    <submittedName>
        <fullName evidence="1">Uncharacterized protein</fullName>
    </submittedName>
</protein>
<reference evidence="1" key="1">
    <citation type="submission" date="2018-11" db="EMBL/GenBank/DDBJ databases">
        <authorList>
            <consortium name="Pathogen Informatics"/>
        </authorList>
    </citation>
    <scope>NUCLEOTIDE SEQUENCE</scope>
</reference>
<organism evidence="1 2">
    <name type="scientific">Protopolystoma xenopodis</name>
    <dbReference type="NCBI Taxonomy" id="117903"/>
    <lineage>
        <taxon>Eukaryota</taxon>
        <taxon>Metazoa</taxon>
        <taxon>Spiralia</taxon>
        <taxon>Lophotrochozoa</taxon>
        <taxon>Platyhelminthes</taxon>
        <taxon>Monogenea</taxon>
        <taxon>Polyopisthocotylea</taxon>
        <taxon>Polystomatidea</taxon>
        <taxon>Polystomatidae</taxon>
        <taxon>Protopolystoma</taxon>
    </lineage>
</organism>
<proteinExistence type="predicted"/>
<gene>
    <name evidence="1" type="ORF">PXEA_LOCUS30122</name>
</gene>
<evidence type="ECO:0000313" key="2">
    <source>
        <dbReference type="Proteomes" id="UP000784294"/>
    </source>
</evidence>
<comment type="caution">
    <text evidence="1">The sequence shown here is derived from an EMBL/GenBank/DDBJ whole genome shotgun (WGS) entry which is preliminary data.</text>
</comment>